<proteinExistence type="predicted"/>
<feature type="transmembrane region" description="Helical" evidence="4">
    <location>
        <begin position="265"/>
        <end position="284"/>
    </location>
</feature>
<feature type="transmembrane region" description="Helical" evidence="4">
    <location>
        <begin position="199"/>
        <end position="223"/>
    </location>
</feature>
<dbReference type="PANTHER" id="PTHR23521:SF3">
    <property type="entry name" value="MFS TRANSPORTER"/>
    <property type="match status" value="1"/>
</dbReference>
<feature type="transmembrane region" description="Helical" evidence="4">
    <location>
        <begin position="235"/>
        <end position="253"/>
    </location>
</feature>
<dbReference type="Gene3D" id="1.20.1250.20">
    <property type="entry name" value="MFS general substrate transporter like domains"/>
    <property type="match status" value="2"/>
</dbReference>
<feature type="transmembrane region" description="Helical" evidence="4">
    <location>
        <begin position="290"/>
        <end position="310"/>
    </location>
</feature>
<protein>
    <submittedName>
        <fullName evidence="6">MFS transporter</fullName>
    </submittedName>
</protein>
<feature type="transmembrane region" description="Helical" evidence="4">
    <location>
        <begin position="156"/>
        <end position="178"/>
    </location>
</feature>
<dbReference type="EMBL" id="CP048620">
    <property type="protein sequence ID" value="QPJ64372.1"/>
    <property type="molecule type" value="Genomic_DNA"/>
</dbReference>
<evidence type="ECO:0000313" key="6">
    <source>
        <dbReference type="EMBL" id="QPJ64372.1"/>
    </source>
</evidence>
<dbReference type="AlphaFoldDB" id="A0A7T0C0X8"/>
<sequence>MFSSIYALWFLFAGIALIMLGNGLQGTLLGVRAGLEGFMTVETGLIMSAYYLGFLLGSVATSRIVKKVGHIRTFAALASVASAMVLMHSVFTNPSAWFVIRIGTGFCFAGLAVVTESWLNYYSTNKMRGWLFSIYMVVQLSGLAAGQFLLNLSDPGGYSLFILISILVSLAVVPILLTSTPGPVIAEFTKVGIKKLYEISPLGLVGTFGVGIAHGSFLGMGAVYAQMAGFAQDQVAAFMATLIFGGVVLQLPIGRLSDHLDRRTVLTGVSFLATVSALVCLAVGETSITALFIFTFLFGGLSLSLYSLCVSHTNDYLQPDQMVMASGSLTLVVGVGACLGPLTVSAAMRWLGPGGFFIYLALIHGAIAGFAVYRVFMRKAVPLEDQNPFIPLTSRVTPVAAVVVPETIEAEETQSKP</sequence>
<dbReference type="InterPro" id="IPR011701">
    <property type="entry name" value="MFS"/>
</dbReference>
<keyword evidence="3 4" id="KW-0472">Membrane</keyword>
<feature type="transmembrane region" description="Helical" evidence="4">
    <location>
        <begin position="73"/>
        <end position="91"/>
    </location>
</feature>
<dbReference type="KEGG" id="nva:G3M78_02760"/>
<feature type="transmembrane region" description="Helical" evidence="4">
    <location>
        <begin position="97"/>
        <end position="119"/>
    </location>
</feature>
<feature type="transmembrane region" description="Helical" evidence="4">
    <location>
        <begin position="131"/>
        <end position="150"/>
    </location>
</feature>
<feature type="transmembrane region" description="Helical" evidence="4">
    <location>
        <begin position="322"/>
        <end position="344"/>
    </location>
</feature>
<evidence type="ECO:0000256" key="4">
    <source>
        <dbReference type="SAM" id="Phobius"/>
    </source>
</evidence>
<dbReference type="SUPFAM" id="SSF103473">
    <property type="entry name" value="MFS general substrate transporter"/>
    <property type="match status" value="1"/>
</dbReference>
<dbReference type="GO" id="GO:0022857">
    <property type="term" value="F:transmembrane transporter activity"/>
    <property type="evidence" value="ECO:0007669"/>
    <property type="project" value="InterPro"/>
</dbReference>
<dbReference type="PANTHER" id="PTHR23521">
    <property type="entry name" value="TRANSPORTER MFS SUPERFAMILY"/>
    <property type="match status" value="1"/>
</dbReference>
<dbReference type="GO" id="GO:0005886">
    <property type="term" value="C:plasma membrane"/>
    <property type="evidence" value="ECO:0007669"/>
    <property type="project" value="TreeGrafter"/>
</dbReference>
<keyword evidence="2 4" id="KW-1133">Transmembrane helix</keyword>
<dbReference type="InterPro" id="IPR047200">
    <property type="entry name" value="MFS_YcaD-like"/>
</dbReference>
<organism evidence="6 7">
    <name type="scientific">Candidatus Nitrohelix vancouverensis</name>
    <dbReference type="NCBI Taxonomy" id="2705534"/>
    <lineage>
        <taxon>Bacteria</taxon>
        <taxon>Pseudomonadati</taxon>
        <taxon>Nitrospinota/Tectimicrobiota group</taxon>
        <taxon>Nitrospinota</taxon>
        <taxon>Nitrospinia</taxon>
        <taxon>Nitrospinales</taxon>
        <taxon>Nitrospinaceae</taxon>
        <taxon>Candidatus Nitrohelix</taxon>
    </lineage>
</organism>
<evidence type="ECO:0000256" key="3">
    <source>
        <dbReference type="ARBA" id="ARBA00023136"/>
    </source>
</evidence>
<gene>
    <name evidence="6" type="ORF">G3M78_02760</name>
</gene>
<dbReference type="CDD" id="cd17477">
    <property type="entry name" value="MFS_YcaD_like"/>
    <property type="match status" value="1"/>
</dbReference>
<evidence type="ECO:0000313" key="7">
    <source>
        <dbReference type="Proteomes" id="UP000594464"/>
    </source>
</evidence>
<dbReference type="InterPro" id="IPR020846">
    <property type="entry name" value="MFS_dom"/>
</dbReference>
<feature type="transmembrane region" description="Helical" evidence="4">
    <location>
        <begin position="356"/>
        <end position="376"/>
    </location>
</feature>
<evidence type="ECO:0000259" key="5">
    <source>
        <dbReference type="PROSITE" id="PS50850"/>
    </source>
</evidence>
<evidence type="ECO:0000256" key="2">
    <source>
        <dbReference type="ARBA" id="ARBA00022989"/>
    </source>
</evidence>
<dbReference type="Pfam" id="PF07690">
    <property type="entry name" value="MFS_1"/>
    <property type="match status" value="1"/>
</dbReference>
<evidence type="ECO:0000256" key="1">
    <source>
        <dbReference type="ARBA" id="ARBA00022692"/>
    </source>
</evidence>
<keyword evidence="1 4" id="KW-0812">Transmembrane</keyword>
<accession>A0A7T0C0X8</accession>
<feature type="transmembrane region" description="Helical" evidence="4">
    <location>
        <begin position="39"/>
        <end position="61"/>
    </location>
</feature>
<dbReference type="Proteomes" id="UP000594464">
    <property type="component" value="Chromosome"/>
</dbReference>
<name>A0A7T0C0X8_9BACT</name>
<dbReference type="PROSITE" id="PS50850">
    <property type="entry name" value="MFS"/>
    <property type="match status" value="1"/>
</dbReference>
<dbReference type="InterPro" id="IPR036259">
    <property type="entry name" value="MFS_trans_sf"/>
</dbReference>
<reference evidence="7" key="1">
    <citation type="submission" date="2020-02" db="EMBL/GenBank/DDBJ databases">
        <title>Genomic and physiological characterization of two novel Nitrospinaceae genera.</title>
        <authorList>
            <person name="Mueller A.J."/>
            <person name="Jung M.-Y."/>
            <person name="Strachan C.R."/>
            <person name="Herbold C.W."/>
            <person name="Kirkegaard R.H."/>
            <person name="Daims H."/>
        </authorList>
    </citation>
    <scope>NUCLEOTIDE SEQUENCE [LARGE SCALE GENOMIC DNA]</scope>
</reference>
<feature type="domain" description="Major facilitator superfamily (MFS) profile" evidence="5">
    <location>
        <begin position="1"/>
        <end position="379"/>
    </location>
</feature>